<dbReference type="RefSeq" id="WP_096325755.1">
    <property type="nucleotide sequence ID" value="NZ_FOMX01000030.1"/>
</dbReference>
<accession>A0A1I2G620</accession>
<organism evidence="2 3">
    <name type="scientific">Nannocystis exedens</name>
    <dbReference type="NCBI Taxonomy" id="54"/>
    <lineage>
        <taxon>Bacteria</taxon>
        <taxon>Pseudomonadati</taxon>
        <taxon>Myxococcota</taxon>
        <taxon>Polyangia</taxon>
        <taxon>Nannocystales</taxon>
        <taxon>Nannocystaceae</taxon>
        <taxon>Nannocystis</taxon>
    </lineage>
</organism>
<dbReference type="InterPro" id="IPR008984">
    <property type="entry name" value="SMAD_FHA_dom_sf"/>
</dbReference>
<evidence type="ECO:0000313" key="2">
    <source>
        <dbReference type="EMBL" id="SFF12166.1"/>
    </source>
</evidence>
<reference evidence="3" key="1">
    <citation type="submission" date="2016-10" db="EMBL/GenBank/DDBJ databases">
        <authorList>
            <person name="Varghese N."/>
            <person name="Submissions S."/>
        </authorList>
    </citation>
    <scope>NUCLEOTIDE SEQUENCE [LARGE SCALE GENOMIC DNA]</scope>
    <source>
        <strain evidence="3">ATCC 25963</strain>
    </source>
</reference>
<dbReference type="InterPro" id="IPR000253">
    <property type="entry name" value="FHA_dom"/>
</dbReference>
<dbReference type="Pfam" id="PF00498">
    <property type="entry name" value="FHA"/>
    <property type="match status" value="1"/>
</dbReference>
<dbReference type="Proteomes" id="UP000199400">
    <property type="component" value="Unassembled WGS sequence"/>
</dbReference>
<gene>
    <name evidence="2" type="ORF">SAMN02745121_07031</name>
</gene>
<dbReference type="EMBL" id="FOMX01000030">
    <property type="protein sequence ID" value="SFF12166.1"/>
    <property type="molecule type" value="Genomic_DNA"/>
</dbReference>
<dbReference type="InterPro" id="IPR050923">
    <property type="entry name" value="Cell_Proc_Reg/RNA_Proc"/>
</dbReference>
<dbReference type="PROSITE" id="PS50006">
    <property type="entry name" value="FHA_DOMAIN"/>
    <property type="match status" value="1"/>
</dbReference>
<dbReference type="SUPFAM" id="SSF49879">
    <property type="entry name" value="SMAD/FHA domain"/>
    <property type="match status" value="1"/>
</dbReference>
<evidence type="ECO:0000259" key="1">
    <source>
        <dbReference type="PROSITE" id="PS50006"/>
    </source>
</evidence>
<dbReference type="OrthoDB" id="5498906at2"/>
<keyword evidence="3" id="KW-1185">Reference proteome</keyword>
<dbReference type="PANTHER" id="PTHR23308">
    <property type="entry name" value="NUCLEAR INHIBITOR OF PROTEIN PHOSPHATASE-1"/>
    <property type="match status" value="1"/>
</dbReference>
<evidence type="ECO:0000313" key="3">
    <source>
        <dbReference type="Proteomes" id="UP000199400"/>
    </source>
</evidence>
<dbReference type="STRING" id="54.SAMN02745121_07031"/>
<dbReference type="AlphaFoldDB" id="A0A1I2G620"/>
<name>A0A1I2G620_9BACT</name>
<dbReference type="Gene3D" id="2.60.200.20">
    <property type="match status" value="1"/>
</dbReference>
<protein>
    <submittedName>
        <fullName evidence="2">FHA domain-containing protein</fullName>
    </submittedName>
</protein>
<sequence length="259" mass="28391">MGAAVPQFKIKFGGRTLSLPTGSHLVGRMSDCFFTLDDDLTSRYHARLHVSASELQVEDLDSSNGTFLNGQRLPGRVKTQLVHGDNLKIGREIIAIISDASQAPVDDPMDSLRKTIGPHEETQFPSLISQLVQKSLNMGKIKEAERYALALTNQLMGSSVPVDHPTAKSCVVCLIALAQKSSSGVWLDRVFRLHAVHGWLMPDEIIEQLRGALDRITRIPGTGLEDYERTLREMARDGVDVPRGLMSTIAEFSDAFGGP</sequence>
<dbReference type="SMART" id="SM00240">
    <property type="entry name" value="FHA"/>
    <property type="match status" value="1"/>
</dbReference>
<proteinExistence type="predicted"/>
<feature type="domain" description="FHA" evidence="1">
    <location>
        <begin position="24"/>
        <end position="73"/>
    </location>
</feature>